<protein>
    <submittedName>
        <fullName evidence="1">Uncharacterized protein</fullName>
    </submittedName>
</protein>
<evidence type="ECO:0000313" key="1">
    <source>
        <dbReference type="EMBL" id="GAH78012.1"/>
    </source>
</evidence>
<feature type="non-terminal residue" evidence="1">
    <location>
        <position position="1"/>
    </location>
</feature>
<name>X1I8L2_9ZZZZ</name>
<dbReference type="EMBL" id="BARU01037823">
    <property type="protein sequence ID" value="GAH78012.1"/>
    <property type="molecule type" value="Genomic_DNA"/>
</dbReference>
<proteinExistence type="predicted"/>
<accession>X1I8L2</accession>
<organism evidence="1">
    <name type="scientific">marine sediment metagenome</name>
    <dbReference type="NCBI Taxonomy" id="412755"/>
    <lineage>
        <taxon>unclassified sequences</taxon>
        <taxon>metagenomes</taxon>
        <taxon>ecological metagenomes</taxon>
    </lineage>
</organism>
<gene>
    <name evidence="1" type="ORF">S03H2_58868</name>
</gene>
<sequence>LVVALSNHENQRIRSAVQKLLELLKVSIDEIPYLESDKTELSLPESLDTQIKSGAEI</sequence>
<reference evidence="1" key="1">
    <citation type="journal article" date="2014" name="Front. Microbiol.">
        <title>High frequency of phylogenetically diverse reductive dehalogenase-homologous genes in deep subseafloor sedimentary metagenomes.</title>
        <authorList>
            <person name="Kawai M."/>
            <person name="Futagami T."/>
            <person name="Toyoda A."/>
            <person name="Takaki Y."/>
            <person name="Nishi S."/>
            <person name="Hori S."/>
            <person name="Arai W."/>
            <person name="Tsubouchi T."/>
            <person name="Morono Y."/>
            <person name="Uchiyama I."/>
            <person name="Ito T."/>
            <person name="Fujiyama A."/>
            <person name="Inagaki F."/>
            <person name="Takami H."/>
        </authorList>
    </citation>
    <scope>NUCLEOTIDE SEQUENCE</scope>
    <source>
        <strain evidence="1">Expedition CK06-06</strain>
    </source>
</reference>
<comment type="caution">
    <text evidence="1">The sequence shown here is derived from an EMBL/GenBank/DDBJ whole genome shotgun (WGS) entry which is preliminary data.</text>
</comment>
<dbReference type="AlphaFoldDB" id="X1I8L2"/>